<dbReference type="Gene3D" id="1.10.10.10">
    <property type="entry name" value="Winged helix-like DNA-binding domain superfamily/Winged helix DNA-binding domain"/>
    <property type="match status" value="1"/>
</dbReference>
<dbReference type="AlphaFoldDB" id="A0A2J8B239"/>
<gene>
    <name evidence="2" type="ORF">B7R76_04655</name>
</gene>
<dbReference type="EMBL" id="NBZD01000002">
    <property type="protein sequence ID" value="PNH18849.1"/>
    <property type="molecule type" value="Genomic_DNA"/>
</dbReference>
<organism evidence="2 3">
    <name type="scientific">Mageeibacillus indolicus</name>
    <dbReference type="NCBI Taxonomy" id="884684"/>
    <lineage>
        <taxon>Bacteria</taxon>
        <taxon>Bacillati</taxon>
        <taxon>Bacillota</taxon>
        <taxon>Clostridia</taxon>
        <taxon>Eubacteriales</taxon>
        <taxon>Oscillospiraceae</taxon>
        <taxon>Mageeibacillus</taxon>
    </lineage>
</organism>
<dbReference type="InterPro" id="IPR036388">
    <property type="entry name" value="WH-like_DNA-bd_sf"/>
</dbReference>
<proteinExistence type="predicted"/>
<feature type="domain" description="Transcription regulator TrmB N-terminal" evidence="1">
    <location>
        <begin position="7"/>
        <end position="71"/>
    </location>
</feature>
<dbReference type="InterPro" id="IPR002831">
    <property type="entry name" value="Tscrpt_reg_TrmB_N"/>
</dbReference>
<dbReference type="PANTHER" id="PTHR34293:SF1">
    <property type="entry name" value="HTH-TYPE TRANSCRIPTIONAL REGULATOR TRMBL2"/>
    <property type="match status" value="1"/>
</dbReference>
<dbReference type="CDD" id="cd09124">
    <property type="entry name" value="PLDc_like_TrmB_middle"/>
    <property type="match status" value="1"/>
</dbReference>
<dbReference type="Proteomes" id="UP000236394">
    <property type="component" value="Unassembled WGS sequence"/>
</dbReference>
<evidence type="ECO:0000313" key="3">
    <source>
        <dbReference type="Proteomes" id="UP000236394"/>
    </source>
</evidence>
<dbReference type="Pfam" id="PF01978">
    <property type="entry name" value="TrmB"/>
    <property type="match status" value="1"/>
</dbReference>
<dbReference type="RefSeq" id="WP_102892507.1">
    <property type="nucleotide sequence ID" value="NZ_NBZD01000002.1"/>
</dbReference>
<dbReference type="InterPro" id="IPR051797">
    <property type="entry name" value="TrmB-like"/>
</dbReference>
<evidence type="ECO:0000259" key="1">
    <source>
        <dbReference type="Pfam" id="PF01978"/>
    </source>
</evidence>
<dbReference type="PANTHER" id="PTHR34293">
    <property type="entry name" value="HTH-TYPE TRANSCRIPTIONAL REGULATOR TRMBL2"/>
    <property type="match status" value="1"/>
</dbReference>
<evidence type="ECO:0000313" key="2">
    <source>
        <dbReference type="EMBL" id="PNH18849.1"/>
    </source>
</evidence>
<reference evidence="3" key="1">
    <citation type="submission" date="2017-04" db="EMBL/GenBank/DDBJ databases">
        <authorList>
            <person name="Bumgarner R.E."/>
            <person name="Fredricks D.N."/>
            <person name="Srinivasan S."/>
        </authorList>
    </citation>
    <scope>NUCLEOTIDE SEQUENCE [LARGE SCALE GENOMIC DNA]</scope>
    <source>
        <strain evidence="3">KA00405</strain>
    </source>
</reference>
<protein>
    <recommendedName>
        <fullName evidence="1">Transcription regulator TrmB N-terminal domain-containing protein</fullName>
    </recommendedName>
</protein>
<name>A0A2J8B239_9FIRM</name>
<sequence>MTLIRLLEQFNFTESEAKVYVAFLENGPCTGYEISKLSGVPRSKIYNIIESLLQKGALSYTQSERAKIYRAESVDTLSTVIRKKTDANLAELKQASAYLNPPKADQQIWELADWDIVQTRAINMIQSAQDQLMVQIWSNELTPAIEAALLEKEKKLEKFIIIYYDLEKTRKTELHRIYHHGFEEEKLKDMNGRWMLITVDRNHMLYANLNRTGMTKAIYTEEASMALFAREYILHDAYCLRILEHLRASAVEEFGATMKKVRDVFKLNE</sequence>
<dbReference type="SUPFAM" id="SSF46785">
    <property type="entry name" value="Winged helix' DNA-binding domain"/>
    <property type="match status" value="1"/>
</dbReference>
<dbReference type="InterPro" id="IPR036390">
    <property type="entry name" value="WH_DNA-bd_sf"/>
</dbReference>
<comment type="caution">
    <text evidence="2">The sequence shown here is derived from an EMBL/GenBank/DDBJ whole genome shotgun (WGS) entry which is preliminary data.</text>
</comment>
<accession>A0A2J8B239</accession>